<evidence type="ECO:0000313" key="3">
    <source>
        <dbReference type="Proteomes" id="UP000245910"/>
    </source>
</evidence>
<reference evidence="3" key="1">
    <citation type="submission" date="2014-10" db="EMBL/GenBank/DDBJ databases">
        <authorList>
            <person name="King R."/>
        </authorList>
    </citation>
    <scope>NUCLEOTIDE SEQUENCE [LARGE SCALE GENOMIC DNA]</scope>
    <source>
        <strain evidence="3">A3/5</strain>
    </source>
</reference>
<feature type="compositionally biased region" description="Basic and acidic residues" evidence="1">
    <location>
        <begin position="79"/>
        <end position="93"/>
    </location>
</feature>
<organism evidence="2 3">
    <name type="scientific">Fusarium venenatum</name>
    <dbReference type="NCBI Taxonomy" id="56646"/>
    <lineage>
        <taxon>Eukaryota</taxon>
        <taxon>Fungi</taxon>
        <taxon>Dikarya</taxon>
        <taxon>Ascomycota</taxon>
        <taxon>Pezizomycotina</taxon>
        <taxon>Sordariomycetes</taxon>
        <taxon>Hypocreomycetidae</taxon>
        <taxon>Hypocreales</taxon>
        <taxon>Nectriaceae</taxon>
        <taxon>Fusarium</taxon>
    </lineage>
</organism>
<dbReference type="AlphaFoldDB" id="A0A2L2TQT4"/>
<feature type="compositionally biased region" description="Basic and acidic residues" evidence="1">
    <location>
        <begin position="17"/>
        <end position="31"/>
    </location>
</feature>
<dbReference type="EMBL" id="LN649231">
    <property type="protein sequence ID" value="CEI68331.1"/>
    <property type="molecule type" value="Genomic_DNA"/>
</dbReference>
<feature type="compositionally biased region" description="Basic and acidic residues" evidence="1">
    <location>
        <begin position="105"/>
        <end position="117"/>
    </location>
</feature>
<sequence length="222" mass="25265">MTGKERGRSPGGKKRKAEHELSITSRVERACAPKRAIRKQRWRKKKKLYDSIDYKNASSAQQKLIEAAALNRIEELYKSRRKHPDQLKPDESSHPTGPIDDNDPDTSHPIENNDSKTPHPTGPIEDNHEPNWNAFSDIEYNLQETLDSIDNYRNRDVRECTEAYFAIPGSWVGGIVIRLPIDHEDELATKIDQGKIGVEETIPRVAVIAPNLTKRTGNVLQR</sequence>
<dbReference type="Proteomes" id="UP000245910">
    <property type="component" value="Chromosome III"/>
</dbReference>
<evidence type="ECO:0000256" key="1">
    <source>
        <dbReference type="SAM" id="MobiDB-lite"/>
    </source>
</evidence>
<keyword evidence="3" id="KW-1185">Reference proteome</keyword>
<name>A0A2L2TQT4_9HYPO</name>
<feature type="region of interest" description="Disordered" evidence="1">
    <location>
        <begin position="79"/>
        <end position="132"/>
    </location>
</feature>
<feature type="compositionally biased region" description="Basic residues" evidence="1">
    <location>
        <begin position="35"/>
        <end position="47"/>
    </location>
</feature>
<protein>
    <submittedName>
        <fullName evidence="2">Uncharacterized protein</fullName>
    </submittedName>
</protein>
<accession>A0A2L2TQT4</accession>
<evidence type="ECO:0000313" key="2">
    <source>
        <dbReference type="EMBL" id="CEI68331.1"/>
    </source>
</evidence>
<proteinExistence type="predicted"/>
<feature type="region of interest" description="Disordered" evidence="1">
    <location>
        <begin position="1"/>
        <end position="60"/>
    </location>
</feature>